<organism evidence="2 3">
    <name type="scientific">Falsiroseomonas oleicola</name>
    <dbReference type="NCBI Taxonomy" id="2801474"/>
    <lineage>
        <taxon>Bacteria</taxon>
        <taxon>Pseudomonadati</taxon>
        <taxon>Pseudomonadota</taxon>
        <taxon>Alphaproteobacteria</taxon>
        <taxon>Acetobacterales</taxon>
        <taxon>Roseomonadaceae</taxon>
        <taxon>Falsiroseomonas</taxon>
    </lineage>
</organism>
<reference evidence="2 3" key="1">
    <citation type="submission" date="2021-01" db="EMBL/GenBank/DDBJ databases">
        <title>Roseomonas sp. nov, a bacterium isolated from an oil production mixture in Yumen Oilfield.</title>
        <authorList>
            <person name="Wu D."/>
        </authorList>
    </citation>
    <scope>NUCLEOTIDE SEQUENCE [LARGE SCALE GENOMIC DNA]</scope>
    <source>
        <strain evidence="2 3">ROY-5-3</strain>
    </source>
</reference>
<protein>
    <recommendedName>
        <fullName evidence="4">Two-component sensor histidine kinase</fullName>
    </recommendedName>
</protein>
<evidence type="ECO:0000313" key="2">
    <source>
        <dbReference type="EMBL" id="MBU8545599.1"/>
    </source>
</evidence>
<name>A0ABS6HA85_9PROT</name>
<sequence>MSGGLSFATRLSGVLAVMLLLGCGLAAGLNYLKFERMLLEQQARVLEILAGELGSTVENSLALGVRLAGVPGAQALLERSRAAEPLIGGLTIADADGVVLFDTDRQNLGTSLPQQRFEALARQEAWRFRIGADYGIGAPIVNGFGQPEGAVLLRYDRSAVDERLAAALLAMVQATLLALAIAVPLGALALHLVTRRTRRWFAAVEEAMQPGAPPAPLAAGLQAAIGEADGVLRDAEGRLEEIAAEVPEELPEGPQTETLERAMT</sequence>
<keyword evidence="1" id="KW-0812">Transmembrane</keyword>
<keyword evidence="3" id="KW-1185">Reference proteome</keyword>
<gene>
    <name evidence="2" type="ORF">JJQ90_17875</name>
</gene>
<evidence type="ECO:0008006" key="4">
    <source>
        <dbReference type="Google" id="ProtNLM"/>
    </source>
</evidence>
<evidence type="ECO:0000313" key="3">
    <source>
        <dbReference type="Proteomes" id="UP000689967"/>
    </source>
</evidence>
<dbReference type="Proteomes" id="UP000689967">
    <property type="component" value="Unassembled WGS sequence"/>
</dbReference>
<keyword evidence="1" id="KW-0472">Membrane</keyword>
<dbReference type="RefSeq" id="WP_216877604.1">
    <property type="nucleotide sequence ID" value="NZ_JAERQM010000005.1"/>
</dbReference>
<comment type="caution">
    <text evidence="2">The sequence shown here is derived from an EMBL/GenBank/DDBJ whole genome shotgun (WGS) entry which is preliminary data.</text>
</comment>
<evidence type="ECO:0000256" key="1">
    <source>
        <dbReference type="SAM" id="Phobius"/>
    </source>
</evidence>
<feature type="transmembrane region" description="Helical" evidence="1">
    <location>
        <begin position="164"/>
        <end position="190"/>
    </location>
</feature>
<accession>A0ABS6HA85</accession>
<keyword evidence="1" id="KW-1133">Transmembrane helix</keyword>
<dbReference type="EMBL" id="JAERQM010000005">
    <property type="protein sequence ID" value="MBU8545599.1"/>
    <property type="molecule type" value="Genomic_DNA"/>
</dbReference>
<proteinExistence type="predicted"/>